<name>A0A5J9SYA0_9POAL</name>
<protein>
    <submittedName>
        <fullName evidence="1">Uncharacterized protein</fullName>
    </submittedName>
</protein>
<dbReference type="EMBL" id="RWGY01000109">
    <property type="protein sequence ID" value="TVU04048.1"/>
    <property type="molecule type" value="Genomic_DNA"/>
</dbReference>
<comment type="caution">
    <text evidence="1">The sequence shown here is derived from an EMBL/GenBank/DDBJ whole genome shotgun (WGS) entry which is preliminary data.</text>
</comment>
<proteinExistence type="predicted"/>
<reference evidence="1 2" key="1">
    <citation type="journal article" date="2019" name="Sci. Rep.">
        <title>A high-quality genome of Eragrostis curvula grass provides insights into Poaceae evolution and supports new strategies to enhance forage quality.</title>
        <authorList>
            <person name="Carballo J."/>
            <person name="Santos B.A.C.M."/>
            <person name="Zappacosta D."/>
            <person name="Garbus I."/>
            <person name="Selva J.P."/>
            <person name="Gallo C.A."/>
            <person name="Diaz A."/>
            <person name="Albertini E."/>
            <person name="Caccamo M."/>
            <person name="Echenique V."/>
        </authorList>
    </citation>
    <scope>NUCLEOTIDE SEQUENCE [LARGE SCALE GENOMIC DNA]</scope>
    <source>
        <strain evidence="2">cv. Victoria</strain>
        <tissue evidence="1">Leaf</tissue>
    </source>
</reference>
<organism evidence="1 2">
    <name type="scientific">Eragrostis curvula</name>
    <name type="common">weeping love grass</name>
    <dbReference type="NCBI Taxonomy" id="38414"/>
    <lineage>
        <taxon>Eukaryota</taxon>
        <taxon>Viridiplantae</taxon>
        <taxon>Streptophyta</taxon>
        <taxon>Embryophyta</taxon>
        <taxon>Tracheophyta</taxon>
        <taxon>Spermatophyta</taxon>
        <taxon>Magnoliopsida</taxon>
        <taxon>Liliopsida</taxon>
        <taxon>Poales</taxon>
        <taxon>Poaceae</taxon>
        <taxon>PACMAD clade</taxon>
        <taxon>Chloridoideae</taxon>
        <taxon>Eragrostideae</taxon>
        <taxon>Eragrostidinae</taxon>
        <taxon>Eragrostis</taxon>
    </lineage>
</organism>
<dbReference type="Proteomes" id="UP000324897">
    <property type="component" value="Unassembled WGS sequence"/>
</dbReference>
<keyword evidence="2" id="KW-1185">Reference proteome</keyword>
<evidence type="ECO:0000313" key="2">
    <source>
        <dbReference type="Proteomes" id="UP000324897"/>
    </source>
</evidence>
<sequence>MEAASGRGGGGRSRAAPAWETQGGVRICIGEAAREAPDGGRGAAACGAELLQRGRCRAAGGAAQVRPRWRRKAAARSAAFSAAVLLLFTRQRDLAAAAFLVRSCSLVRANYYTCHKLEDDLLHCQTCSIALICMNLRKCPFQFQS</sequence>
<feature type="non-terminal residue" evidence="1">
    <location>
        <position position="1"/>
    </location>
</feature>
<gene>
    <name evidence="1" type="ORF">EJB05_50396</name>
</gene>
<evidence type="ECO:0000313" key="1">
    <source>
        <dbReference type="EMBL" id="TVU04048.1"/>
    </source>
</evidence>
<accession>A0A5J9SYA0</accession>
<dbReference type="Gramene" id="TVU04048">
    <property type="protein sequence ID" value="TVU04048"/>
    <property type="gene ID" value="EJB05_50396"/>
</dbReference>
<dbReference type="AlphaFoldDB" id="A0A5J9SYA0"/>